<organism evidence="1 2">
    <name type="scientific">Streptomyces bauhiniae</name>
    <dbReference type="NCBI Taxonomy" id="2340725"/>
    <lineage>
        <taxon>Bacteria</taxon>
        <taxon>Bacillati</taxon>
        <taxon>Actinomycetota</taxon>
        <taxon>Actinomycetes</taxon>
        <taxon>Kitasatosporales</taxon>
        <taxon>Streptomycetaceae</taxon>
        <taxon>Streptomyces</taxon>
    </lineage>
</organism>
<accession>A0A7K3QYS4</accession>
<sequence>MPITAWKPKTRTARTVGQTAVIAAAATLTVVTAVGIAAPGVWAATPPVTATVSTSAMPDGDHGWD</sequence>
<evidence type="ECO:0000313" key="1">
    <source>
        <dbReference type="EMBL" id="NEB95033.1"/>
    </source>
</evidence>
<name>A0A7K3QYS4_9ACTN</name>
<dbReference type="AlphaFoldDB" id="A0A7K3QYS4"/>
<dbReference type="RefSeq" id="WP_164193246.1">
    <property type="nucleotide sequence ID" value="NZ_JAAGMR010000286.1"/>
</dbReference>
<comment type="caution">
    <text evidence="1">The sequence shown here is derived from an EMBL/GenBank/DDBJ whole genome shotgun (WGS) entry which is preliminary data.</text>
</comment>
<dbReference type="EMBL" id="JAAGMR010000286">
    <property type="protein sequence ID" value="NEB95033.1"/>
    <property type="molecule type" value="Genomic_DNA"/>
</dbReference>
<gene>
    <name evidence="1" type="ORF">G3I21_25685</name>
</gene>
<proteinExistence type="predicted"/>
<reference evidence="1 2" key="1">
    <citation type="submission" date="2020-01" db="EMBL/GenBank/DDBJ databases">
        <title>Insect and environment-associated Actinomycetes.</title>
        <authorList>
            <person name="Currrie C."/>
            <person name="Chevrette M."/>
            <person name="Carlson C."/>
            <person name="Stubbendieck R."/>
            <person name="Wendt-Pienkowski E."/>
        </authorList>
    </citation>
    <scope>NUCLEOTIDE SEQUENCE [LARGE SCALE GENOMIC DNA]</scope>
    <source>
        <strain evidence="1 2">SID7754</strain>
    </source>
</reference>
<protein>
    <submittedName>
        <fullName evidence="1">Uncharacterized protein</fullName>
    </submittedName>
</protein>
<dbReference type="Proteomes" id="UP000470520">
    <property type="component" value="Unassembled WGS sequence"/>
</dbReference>
<evidence type="ECO:0000313" key="2">
    <source>
        <dbReference type="Proteomes" id="UP000470520"/>
    </source>
</evidence>